<accession>A0AAD5CL13</accession>
<organism evidence="3 4">
    <name type="scientific">Ambrosia artemisiifolia</name>
    <name type="common">Common ragweed</name>
    <dbReference type="NCBI Taxonomy" id="4212"/>
    <lineage>
        <taxon>Eukaryota</taxon>
        <taxon>Viridiplantae</taxon>
        <taxon>Streptophyta</taxon>
        <taxon>Embryophyta</taxon>
        <taxon>Tracheophyta</taxon>
        <taxon>Spermatophyta</taxon>
        <taxon>Magnoliopsida</taxon>
        <taxon>eudicotyledons</taxon>
        <taxon>Gunneridae</taxon>
        <taxon>Pentapetalae</taxon>
        <taxon>asterids</taxon>
        <taxon>campanulids</taxon>
        <taxon>Asterales</taxon>
        <taxon>Asteraceae</taxon>
        <taxon>Asteroideae</taxon>
        <taxon>Heliantheae alliance</taxon>
        <taxon>Heliantheae</taxon>
        <taxon>Ambrosia</taxon>
    </lineage>
</organism>
<keyword evidence="4" id="KW-1185">Reference proteome</keyword>
<evidence type="ECO:0000256" key="1">
    <source>
        <dbReference type="SAM" id="MobiDB-lite"/>
    </source>
</evidence>
<dbReference type="EMBL" id="JAMZMK010007693">
    <property type="protein sequence ID" value="KAI7743747.1"/>
    <property type="molecule type" value="Genomic_DNA"/>
</dbReference>
<dbReference type="InterPro" id="IPR026960">
    <property type="entry name" value="RVT-Znf"/>
</dbReference>
<feature type="compositionally biased region" description="Acidic residues" evidence="1">
    <location>
        <begin position="483"/>
        <end position="495"/>
    </location>
</feature>
<dbReference type="Proteomes" id="UP001206925">
    <property type="component" value="Unassembled WGS sequence"/>
</dbReference>
<evidence type="ECO:0000259" key="2">
    <source>
        <dbReference type="Pfam" id="PF13966"/>
    </source>
</evidence>
<sequence>MLHGFIRARVGNGKDVRFWLDVWQDGGVLKHRWPALYGLETEKNCLVSDRLRLENQRICFAAEWVNKINSIDAFQEWLQLLGWMDQVALTSSKDVWTWVGDKDGIYSTFSVRKCMQKDVAVPDFVLKWIRWVPIKCHIMVWRAEMGRIPTKLELVKRKMTLPDTLCPWCEMEEESVMHSLVGCLVASAVWDAIGRWLGIPPIFAFELRDLLEVYKTVGGDKLKRKLVQGIVMVTLWALWYARNDLVFNGKKPLGPDIIARIKSLSADFTLISKPNYEHQFSKRSSKTPFLKNKEYAWNLLGKSCKNSSMWKNQRTTTFVTHSNINPPPEAAPLPSGSPSGSLRNWIVGIVLTFVLPFITHKWGPLLLLKTDKVIDSITDNLPKGSQLKKNLEFVDEIVEGVAKSAHVADKFINEVEEAEDKLESLITHENSKGDKVDKKLETTEHVVKAIENIAEKADKVEEAEDKLESLITHENSKGGEIPKEDEDTEDQEITEQPENNKNIK</sequence>
<dbReference type="Pfam" id="PF13966">
    <property type="entry name" value="zf-RVT"/>
    <property type="match status" value="1"/>
</dbReference>
<reference evidence="3" key="1">
    <citation type="submission" date="2022-06" db="EMBL/GenBank/DDBJ databases">
        <title>Uncovering the hologenomic basis of an extraordinary plant invasion.</title>
        <authorList>
            <person name="Bieker V.C."/>
            <person name="Martin M.D."/>
            <person name="Gilbert T."/>
            <person name="Hodgins K."/>
            <person name="Battlay P."/>
            <person name="Petersen B."/>
            <person name="Wilson J."/>
        </authorList>
    </citation>
    <scope>NUCLEOTIDE SEQUENCE</scope>
    <source>
        <strain evidence="3">AA19_3_7</strain>
        <tissue evidence="3">Leaf</tissue>
    </source>
</reference>
<protein>
    <recommendedName>
        <fullName evidence="2">Reverse transcriptase zinc-binding domain-containing protein</fullName>
    </recommendedName>
</protein>
<comment type="caution">
    <text evidence="3">The sequence shown here is derived from an EMBL/GenBank/DDBJ whole genome shotgun (WGS) entry which is preliminary data.</text>
</comment>
<dbReference type="PANTHER" id="PTHR33735">
    <property type="entry name" value="EXPRESSED PROTEIN"/>
    <property type="match status" value="1"/>
</dbReference>
<evidence type="ECO:0000313" key="3">
    <source>
        <dbReference type="EMBL" id="KAI7743747.1"/>
    </source>
</evidence>
<feature type="region of interest" description="Disordered" evidence="1">
    <location>
        <begin position="460"/>
        <end position="504"/>
    </location>
</feature>
<gene>
    <name evidence="3" type="ORF">M8C21_007761</name>
</gene>
<dbReference type="AlphaFoldDB" id="A0AAD5CL13"/>
<dbReference type="PANTHER" id="PTHR33735:SF24">
    <property type="match status" value="1"/>
</dbReference>
<name>A0AAD5CL13_AMBAR</name>
<evidence type="ECO:0000313" key="4">
    <source>
        <dbReference type="Proteomes" id="UP001206925"/>
    </source>
</evidence>
<proteinExistence type="predicted"/>
<feature type="domain" description="Reverse transcriptase zinc-binding" evidence="2">
    <location>
        <begin position="115"/>
        <end position="190"/>
    </location>
</feature>